<keyword evidence="2" id="KW-0472">Membrane</keyword>
<evidence type="ECO:0000256" key="1">
    <source>
        <dbReference type="SAM" id="MobiDB-lite"/>
    </source>
</evidence>
<accession>A0AAE0FFL1</accession>
<dbReference type="Proteomes" id="UP001190700">
    <property type="component" value="Unassembled WGS sequence"/>
</dbReference>
<keyword evidence="2" id="KW-0812">Transmembrane</keyword>
<proteinExistence type="predicted"/>
<evidence type="ECO:0000313" key="3">
    <source>
        <dbReference type="EMBL" id="KAK3258600.1"/>
    </source>
</evidence>
<feature type="non-terminal residue" evidence="3">
    <location>
        <position position="145"/>
    </location>
</feature>
<feature type="region of interest" description="Disordered" evidence="1">
    <location>
        <begin position="1"/>
        <end position="79"/>
    </location>
</feature>
<feature type="transmembrane region" description="Helical" evidence="2">
    <location>
        <begin position="89"/>
        <end position="115"/>
    </location>
</feature>
<keyword evidence="2" id="KW-1133">Transmembrane helix</keyword>
<feature type="non-terminal residue" evidence="3">
    <location>
        <position position="1"/>
    </location>
</feature>
<evidence type="ECO:0000313" key="4">
    <source>
        <dbReference type="Proteomes" id="UP001190700"/>
    </source>
</evidence>
<dbReference type="AlphaFoldDB" id="A0AAE0FFL1"/>
<sequence length="145" mass="14467">VLHANRLKKSTSQTSHTGIEGRAEATAESKSPVKEPVGSQTHGASHSALSNGEVRKAPSKDVSSSAPKPVQLGLPKEPKTKRALNAMDVAVWAAAGALGLGPVGAGLGAACRVLLARTNGPSALVVVAAAAAGGSQMVLDKQPPP</sequence>
<keyword evidence="4" id="KW-1185">Reference proteome</keyword>
<protein>
    <submittedName>
        <fullName evidence="3">Uncharacterized protein</fullName>
    </submittedName>
</protein>
<comment type="caution">
    <text evidence="3">The sequence shown here is derived from an EMBL/GenBank/DDBJ whole genome shotgun (WGS) entry which is preliminary data.</text>
</comment>
<dbReference type="EMBL" id="LGRX02019420">
    <property type="protein sequence ID" value="KAK3258600.1"/>
    <property type="molecule type" value="Genomic_DNA"/>
</dbReference>
<feature type="compositionally biased region" description="Polar residues" evidence="1">
    <location>
        <begin position="38"/>
        <end position="50"/>
    </location>
</feature>
<reference evidence="3 4" key="1">
    <citation type="journal article" date="2015" name="Genome Biol. Evol.">
        <title>Comparative Genomics of a Bacterivorous Green Alga Reveals Evolutionary Causalities and Consequences of Phago-Mixotrophic Mode of Nutrition.</title>
        <authorList>
            <person name="Burns J.A."/>
            <person name="Paasch A."/>
            <person name="Narechania A."/>
            <person name="Kim E."/>
        </authorList>
    </citation>
    <scope>NUCLEOTIDE SEQUENCE [LARGE SCALE GENOMIC DNA]</scope>
    <source>
        <strain evidence="3 4">PLY_AMNH</strain>
    </source>
</reference>
<evidence type="ECO:0000256" key="2">
    <source>
        <dbReference type="SAM" id="Phobius"/>
    </source>
</evidence>
<name>A0AAE0FFL1_9CHLO</name>
<organism evidence="3 4">
    <name type="scientific">Cymbomonas tetramitiformis</name>
    <dbReference type="NCBI Taxonomy" id="36881"/>
    <lineage>
        <taxon>Eukaryota</taxon>
        <taxon>Viridiplantae</taxon>
        <taxon>Chlorophyta</taxon>
        <taxon>Pyramimonadophyceae</taxon>
        <taxon>Pyramimonadales</taxon>
        <taxon>Pyramimonadaceae</taxon>
        <taxon>Cymbomonas</taxon>
    </lineage>
</organism>
<gene>
    <name evidence="3" type="ORF">CYMTET_32361</name>
</gene>
<feature type="compositionally biased region" description="Basic and acidic residues" evidence="1">
    <location>
        <begin position="19"/>
        <end position="33"/>
    </location>
</feature>